<reference evidence="4" key="1">
    <citation type="submission" date="2016-10" db="EMBL/GenBank/DDBJ databases">
        <authorList>
            <person name="Varghese N."/>
            <person name="Submissions S."/>
        </authorList>
    </citation>
    <scope>NUCLEOTIDE SEQUENCE [LARGE SCALE GENOMIC DNA]</scope>
    <source>
        <strain evidence="4">DSM 22127</strain>
    </source>
</reference>
<dbReference type="EMBL" id="LT629757">
    <property type="protein sequence ID" value="SDS02072.1"/>
    <property type="molecule type" value="Genomic_DNA"/>
</dbReference>
<feature type="signal peptide" evidence="2">
    <location>
        <begin position="1"/>
        <end position="33"/>
    </location>
</feature>
<evidence type="ECO:0000256" key="1">
    <source>
        <dbReference type="SAM" id="MobiDB-lite"/>
    </source>
</evidence>
<feature type="region of interest" description="Disordered" evidence="1">
    <location>
        <begin position="31"/>
        <end position="68"/>
    </location>
</feature>
<dbReference type="STRING" id="642780.SAMN04488570_0956"/>
<keyword evidence="2" id="KW-0732">Signal</keyword>
<feature type="compositionally biased region" description="Low complexity" evidence="1">
    <location>
        <begin position="37"/>
        <end position="68"/>
    </location>
</feature>
<protein>
    <recommendedName>
        <fullName evidence="5">Lipoprotein</fullName>
    </recommendedName>
</protein>
<dbReference type="Proteomes" id="UP000198859">
    <property type="component" value="Chromosome I"/>
</dbReference>
<keyword evidence="4" id="KW-1185">Reference proteome</keyword>
<sequence>MTMDTPPVRRRPRPTTAAAVAAALALLVAGCGSQEPSPTGSSSGSQGSSPGSSPGSSASGDAAAGAGTATVGDCDAGSAAVRGARTLARVDLSGDGTPVPVRVTGSSGRCPDRVFVPVGDGFAVAPATPGEPPVDAAQAVVVPGVDGALLATRQSHPRGGLQLRLYAEEDGRLVELVRDGGGATDQPLLPFVALDAPTGGVSARCADGAIVVTEAVAHEPAGVVMAYDVRRTTYAVRDGEAVAGPTEKTADNVLPAQLGRRFPDLLGPDVLEGCRG</sequence>
<dbReference type="AlphaFoldDB" id="A0A1H1NSY7"/>
<organism evidence="3 4">
    <name type="scientific">Nocardioides scoriae</name>
    <dbReference type="NCBI Taxonomy" id="642780"/>
    <lineage>
        <taxon>Bacteria</taxon>
        <taxon>Bacillati</taxon>
        <taxon>Actinomycetota</taxon>
        <taxon>Actinomycetes</taxon>
        <taxon>Propionibacteriales</taxon>
        <taxon>Nocardioidaceae</taxon>
        <taxon>Nocardioides</taxon>
    </lineage>
</organism>
<feature type="chain" id="PRO_5039684220" description="Lipoprotein" evidence="2">
    <location>
        <begin position="34"/>
        <end position="276"/>
    </location>
</feature>
<accession>A0A1H1NSY7</accession>
<gene>
    <name evidence="3" type="ORF">SAMN04488570_0956</name>
</gene>
<evidence type="ECO:0008006" key="5">
    <source>
        <dbReference type="Google" id="ProtNLM"/>
    </source>
</evidence>
<name>A0A1H1NSY7_9ACTN</name>
<evidence type="ECO:0000256" key="2">
    <source>
        <dbReference type="SAM" id="SignalP"/>
    </source>
</evidence>
<evidence type="ECO:0000313" key="4">
    <source>
        <dbReference type="Proteomes" id="UP000198859"/>
    </source>
</evidence>
<evidence type="ECO:0000313" key="3">
    <source>
        <dbReference type="EMBL" id="SDS02072.1"/>
    </source>
</evidence>
<proteinExistence type="predicted"/>